<feature type="domain" description="Putative phage metallopeptidase" evidence="1">
    <location>
        <begin position="31"/>
        <end position="189"/>
    </location>
</feature>
<dbReference type="EMBL" id="JBEPMM010000002">
    <property type="protein sequence ID" value="MET3691676.1"/>
    <property type="molecule type" value="Genomic_DNA"/>
</dbReference>
<comment type="caution">
    <text evidence="2">The sequence shown here is derived from an EMBL/GenBank/DDBJ whole genome shotgun (WGS) entry which is preliminary data.</text>
</comment>
<reference evidence="2 3" key="1">
    <citation type="submission" date="2024-06" db="EMBL/GenBank/DDBJ databases">
        <title>Genomic Encyclopedia of Type Strains, Phase IV (KMG-IV): sequencing the most valuable type-strain genomes for metagenomic binning, comparative biology and taxonomic classification.</title>
        <authorList>
            <person name="Goeker M."/>
        </authorList>
    </citation>
    <scope>NUCLEOTIDE SEQUENCE [LARGE SCALE GENOMIC DNA]</scope>
    <source>
        <strain evidence="2 3">DSM 21331</strain>
    </source>
</reference>
<dbReference type="RefSeq" id="WP_238276842.1">
    <property type="nucleotide sequence ID" value="NZ_BPQL01000019.1"/>
</dbReference>
<accession>A0ABV2L1H5</accession>
<gene>
    <name evidence="2" type="ORF">ABID43_001201</name>
</gene>
<proteinExistence type="predicted"/>
<keyword evidence="3" id="KW-1185">Reference proteome</keyword>
<dbReference type="Proteomes" id="UP001549145">
    <property type="component" value="Unassembled WGS sequence"/>
</dbReference>
<dbReference type="InterPro" id="IPR043998">
    <property type="entry name" value="Put_Metallopep"/>
</dbReference>
<evidence type="ECO:0000313" key="3">
    <source>
        <dbReference type="Proteomes" id="UP001549145"/>
    </source>
</evidence>
<organism evidence="2 3">
    <name type="scientific">Methylobacterium goesingense</name>
    <dbReference type="NCBI Taxonomy" id="243690"/>
    <lineage>
        <taxon>Bacteria</taxon>
        <taxon>Pseudomonadati</taxon>
        <taxon>Pseudomonadota</taxon>
        <taxon>Alphaproteobacteria</taxon>
        <taxon>Hyphomicrobiales</taxon>
        <taxon>Methylobacteriaceae</taxon>
        <taxon>Methylobacterium</taxon>
    </lineage>
</organism>
<evidence type="ECO:0000313" key="2">
    <source>
        <dbReference type="EMBL" id="MET3691676.1"/>
    </source>
</evidence>
<sequence>MLVRPRPPEDLVGDAAIDTLTPVRPAHDLLAWMRATFIDEDAPLLNEDHVHLRSARLGVLWCAVPNARQGNAVVGMCETTAFMGNRWAKARFEQQVTGWFGWMPHFLLTFDADYADQCSDATFCSLVEHELYHAGQAKGRWGAPRFSKMTGEPVFEIPGHDVEEFVGVVARYGAGHAAGQTAALVEAANRAPIVCEAEIAGACGTCGRSLTGH</sequence>
<name>A0ABV2L1H5_9HYPH</name>
<dbReference type="Pfam" id="PF18894">
    <property type="entry name" value="PhageMetallopep"/>
    <property type="match status" value="1"/>
</dbReference>
<evidence type="ECO:0000259" key="1">
    <source>
        <dbReference type="Pfam" id="PF18894"/>
    </source>
</evidence>
<protein>
    <recommendedName>
        <fullName evidence="1">Putative phage metallopeptidase domain-containing protein</fullName>
    </recommendedName>
</protein>